<dbReference type="GO" id="GO:0004998">
    <property type="term" value="F:transferrin receptor activity"/>
    <property type="evidence" value="ECO:0007669"/>
    <property type="project" value="InterPro"/>
</dbReference>
<dbReference type="Gene3D" id="3.50.30.30">
    <property type="match status" value="1"/>
</dbReference>
<dbReference type="InterPro" id="IPR003137">
    <property type="entry name" value="PA_domain"/>
</dbReference>
<feature type="region of interest" description="Disordered" evidence="13">
    <location>
        <begin position="26"/>
        <end position="45"/>
    </location>
</feature>
<comment type="subcellular location">
    <subcellularLocation>
        <location evidence="1">Cell membrane</location>
        <topology evidence="1">Single-pass type II membrane protein</topology>
    </subcellularLocation>
</comment>
<feature type="compositionally biased region" description="Acidic residues" evidence="13">
    <location>
        <begin position="35"/>
        <end position="45"/>
    </location>
</feature>
<dbReference type="InterPro" id="IPR007484">
    <property type="entry name" value="Peptidase_M28"/>
</dbReference>
<evidence type="ECO:0000256" key="6">
    <source>
        <dbReference type="ARBA" id="ARBA00022989"/>
    </source>
</evidence>
<evidence type="ECO:0000256" key="13">
    <source>
        <dbReference type="SAM" id="MobiDB-lite"/>
    </source>
</evidence>
<evidence type="ECO:0000259" key="15">
    <source>
        <dbReference type="Pfam" id="PF04389"/>
    </source>
</evidence>
<dbReference type="CDD" id="cd02128">
    <property type="entry name" value="PA_TfR"/>
    <property type="match status" value="1"/>
</dbReference>
<dbReference type="Proteomes" id="UP001488838">
    <property type="component" value="Unassembled WGS sequence"/>
</dbReference>
<evidence type="ECO:0000256" key="11">
    <source>
        <dbReference type="ARBA" id="ARBA00057174"/>
    </source>
</evidence>
<keyword evidence="4" id="KW-0812">Transmembrane</keyword>
<dbReference type="InterPro" id="IPR039373">
    <property type="entry name" value="Peptidase_M28B"/>
</dbReference>
<comment type="caution">
    <text evidence="16">The sequence shown here is derived from an EMBL/GenBank/DDBJ whole genome shotgun (WGS) entry which is preliminary data.</text>
</comment>
<dbReference type="InterPro" id="IPR036757">
    <property type="entry name" value="TFR-like_dimer_dom_sf"/>
</dbReference>
<organism evidence="16 17">
    <name type="scientific">Myodes glareolus</name>
    <name type="common">Bank vole</name>
    <name type="synonym">Clethrionomys glareolus</name>
    <dbReference type="NCBI Taxonomy" id="447135"/>
    <lineage>
        <taxon>Eukaryota</taxon>
        <taxon>Metazoa</taxon>
        <taxon>Chordata</taxon>
        <taxon>Craniata</taxon>
        <taxon>Vertebrata</taxon>
        <taxon>Euteleostomi</taxon>
        <taxon>Mammalia</taxon>
        <taxon>Eutheria</taxon>
        <taxon>Euarchontoglires</taxon>
        <taxon>Glires</taxon>
        <taxon>Rodentia</taxon>
        <taxon>Myomorpha</taxon>
        <taxon>Muroidea</taxon>
        <taxon>Cricetidae</taxon>
        <taxon>Arvicolinae</taxon>
        <taxon>Myodes</taxon>
    </lineage>
</organism>
<keyword evidence="8" id="KW-1015">Disulfide bond</keyword>
<evidence type="ECO:0000313" key="17">
    <source>
        <dbReference type="Proteomes" id="UP001488838"/>
    </source>
</evidence>
<feature type="domain" description="PA" evidence="14">
    <location>
        <begin position="282"/>
        <end position="347"/>
    </location>
</feature>
<comment type="function">
    <text evidence="11">Mediates cellular uptake of transferrin-bound iron in a non-iron dependent manner. May be involved in iron metabolism, hepatocyte function and erythrocyte differentiation.</text>
</comment>
<keyword evidence="17" id="KW-1185">Reference proteome</keyword>
<dbReference type="InterPro" id="IPR046450">
    <property type="entry name" value="PA_dom_sf"/>
</dbReference>
<dbReference type="PANTHER" id="PTHR10404:SF33">
    <property type="entry name" value="TRANSFERRIN RECEPTOR PROTEIN 2"/>
    <property type="match status" value="1"/>
</dbReference>
<keyword evidence="6" id="KW-1133">Transmembrane helix</keyword>
<evidence type="ECO:0000256" key="3">
    <source>
        <dbReference type="ARBA" id="ARBA00022475"/>
    </source>
</evidence>
<dbReference type="SUPFAM" id="SSF53187">
    <property type="entry name" value="Zn-dependent exopeptidases"/>
    <property type="match status" value="1"/>
</dbReference>
<evidence type="ECO:0000256" key="10">
    <source>
        <dbReference type="ARBA" id="ARBA00023180"/>
    </source>
</evidence>
<gene>
    <name evidence="16" type="ORF">U0070_005241</name>
</gene>
<dbReference type="GO" id="GO:0140298">
    <property type="term" value="P:endocytic iron import into cell"/>
    <property type="evidence" value="ECO:0007669"/>
    <property type="project" value="TreeGrafter"/>
</dbReference>
<evidence type="ECO:0000256" key="2">
    <source>
        <dbReference type="ARBA" id="ARBA00005634"/>
    </source>
</evidence>
<evidence type="ECO:0000256" key="9">
    <source>
        <dbReference type="ARBA" id="ARBA00023170"/>
    </source>
</evidence>
<sequence length="875" mass="97096">MEQLWGLLQRAQHWSPRPSQTIYKRVEGPDLGHLEEEEEDREEEVELPAQFCPMELKGPESLGSSPGRSVPIPWAAVGRKAAPYLILTALLIFTGGESRLPSPLPPTPTVKGLGWEHFWGPIEEGTREPTSYHLPAFLLGYVAFRGSCQTCGDSVLVVSEDVNSEFGLDSGLGTLYWSDLRNMFLRFLGEGHLEDTIRLTSLRERMAGSARMATLVQDILDIFSSHKLNHVWTDTHYVGLQLPDPAHPNTLHWVDAAGSAQEQLPLEDPEVYCPYSATGNATGKLVYAHYGRQEDLQDLRAQGVELTGSLLLVRVGITSFAQKVAIAQDFGAHGVLIYPDPADFSQDPHKPGLSSHQAVYGHVHLGTGDPYTPGFPSFNQTQFPPVESSGLPSIPAQPISADIAERLLRKLKGPVAPKEWKGRLSVTPYRLGPGPRLHLVVNNHRASTPISNIFACIEGFAEPDHYVVIGAQRDAWGPGAAKSAVGTAILLELVRTFSSMVSNGFKPRRSLLFISWDGGDFGSVGSMEWLEGYLSVLHLKAVVYVSLDNSVLGDGKFHAKTSPLLISLIENILKQARQDRDWEWQIRCGQTLYEQVQLTNPNWDSEVIRPLPMDSSAYSFTAFAGVPAVEFSFMENDREYPFLHTKEDTYENLHKTLRGRLPAVAQAVAQLAGQLLIRLSHDHLLPFDFGRYGDVVLRHIGNLNEFSGDLKVQDANSAHSLQGVSFLGVAGTVFHPQARGLTLQWVYSARGDYIRAAEKLRKEIYSSEQSDERLMRMYNVRIMRVEFYCLSQYVSPADSPFRHIFLGQGDHTLGALLDHLRMLRSDGFKTNSSGLAPGLGFQESRFRRQLALLTWTLQGAANALSGDVWNIDNNF</sequence>
<dbReference type="InterPro" id="IPR037324">
    <property type="entry name" value="TfR1/2_PA"/>
</dbReference>
<evidence type="ECO:0000259" key="14">
    <source>
        <dbReference type="Pfam" id="PF02225"/>
    </source>
</evidence>
<dbReference type="Pfam" id="PF04389">
    <property type="entry name" value="Peptidase_M28"/>
    <property type="match status" value="1"/>
</dbReference>
<dbReference type="GO" id="GO:0009897">
    <property type="term" value="C:external side of plasma membrane"/>
    <property type="evidence" value="ECO:0007669"/>
    <property type="project" value="TreeGrafter"/>
</dbReference>
<evidence type="ECO:0000256" key="8">
    <source>
        <dbReference type="ARBA" id="ARBA00023157"/>
    </source>
</evidence>
<dbReference type="FunFam" id="1.20.930.40:FF:000002">
    <property type="entry name" value="Transferrin receptor protein 1"/>
    <property type="match status" value="1"/>
</dbReference>
<evidence type="ECO:0000256" key="5">
    <source>
        <dbReference type="ARBA" id="ARBA00022968"/>
    </source>
</evidence>
<dbReference type="Gene3D" id="3.40.630.10">
    <property type="entry name" value="Zn peptidases"/>
    <property type="match status" value="1"/>
</dbReference>
<name>A0AAW0H514_MYOGA</name>
<keyword evidence="9" id="KW-0675">Receptor</keyword>
<evidence type="ECO:0000256" key="1">
    <source>
        <dbReference type="ARBA" id="ARBA00004401"/>
    </source>
</evidence>
<evidence type="ECO:0000256" key="7">
    <source>
        <dbReference type="ARBA" id="ARBA00023136"/>
    </source>
</evidence>
<dbReference type="CDD" id="cd09848">
    <property type="entry name" value="M28_TfR"/>
    <property type="match status" value="1"/>
</dbReference>
<evidence type="ECO:0000313" key="16">
    <source>
        <dbReference type="EMBL" id="KAK7797560.1"/>
    </source>
</evidence>
<dbReference type="FunFam" id="3.40.630.10:FF:000046">
    <property type="entry name" value="transferrin receptor protein 2 isoform X1"/>
    <property type="match status" value="1"/>
</dbReference>
<proteinExistence type="inferred from homology"/>
<keyword evidence="5" id="KW-0735">Signal-anchor</keyword>
<comment type="similarity">
    <text evidence="2">Belongs to the peptidase M28 family. M28B subfamily.</text>
</comment>
<dbReference type="SUPFAM" id="SSF47672">
    <property type="entry name" value="Transferrin receptor-like dimerisation domain"/>
    <property type="match status" value="1"/>
</dbReference>
<dbReference type="FunFam" id="3.50.30.30:FF:000010">
    <property type="entry name" value="Transferrin receptor protein 1"/>
    <property type="match status" value="1"/>
</dbReference>
<accession>A0AAW0H514</accession>
<keyword evidence="10" id="KW-0325">Glycoprotein</keyword>
<evidence type="ECO:0000256" key="12">
    <source>
        <dbReference type="ARBA" id="ARBA00072600"/>
    </source>
</evidence>
<dbReference type="GO" id="GO:0033572">
    <property type="term" value="P:transferrin transport"/>
    <property type="evidence" value="ECO:0007669"/>
    <property type="project" value="InterPro"/>
</dbReference>
<dbReference type="SUPFAM" id="SSF52025">
    <property type="entry name" value="PA domain"/>
    <property type="match status" value="1"/>
</dbReference>
<dbReference type="EMBL" id="JBBHLL010000812">
    <property type="protein sequence ID" value="KAK7797560.1"/>
    <property type="molecule type" value="Genomic_DNA"/>
</dbReference>
<protein>
    <recommendedName>
        <fullName evidence="12">Transferrin receptor protein 2</fullName>
    </recommendedName>
</protein>
<keyword evidence="3" id="KW-1003">Cell membrane</keyword>
<dbReference type="PANTHER" id="PTHR10404">
    <property type="entry name" value="N-ACETYLATED-ALPHA-LINKED ACIDIC DIPEPTIDASE"/>
    <property type="match status" value="1"/>
</dbReference>
<dbReference type="Gene3D" id="1.20.930.40">
    <property type="entry name" value="Transferrin receptor-like, dimerisation domain"/>
    <property type="match status" value="1"/>
</dbReference>
<reference evidence="16 17" key="1">
    <citation type="journal article" date="2023" name="bioRxiv">
        <title>Conserved and derived expression patterns and positive selection on dental genes reveal complex evolutionary context of ever-growing rodent molars.</title>
        <authorList>
            <person name="Calamari Z.T."/>
            <person name="Song A."/>
            <person name="Cohen E."/>
            <person name="Akter M."/>
            <person name="Roy R.D."/>
            <person name="Hallikas O."/>
            <person name="Christensen M.M."/>
            <person name="Li P."/>
            <person name="Marangoni P."/>
            <person name="Jernvall J."/>
            <person name="Klein O.D."/>
        </authorList>
    </citation>
    <scope>NUCLEOTIDE SEQUENCE [LARGE SCALE GENOMIC DNA]</scope>
    <source>
        <strain evidence="16">V071</strain>
    </source>
</reference>
<dbReference type="AlphaFoldDB" id="A0AAW0H514"/>
<keyword evidence="7" id="KW-0472">Membrane</keyword>
<dbReference type="Pfam" id="PF02225">
    <property type="entry name" value="PA"/>
    <property type="match status" value="1"/>
</dbReference>
<evidence type="ECO:0000256" key="4">
    <source>
        <dbReference type="ARBA" id="ARBA00022692"/>
    </source>
</evidence>
<feature type="domain" description="Peptidase M28" evidence="15">
    <location>
        <begin position="452"/>
        <end position="662"/>
    </location>
</feature>